<evidence type="ECO:0000313" key="6">
    <source>
        <dbReference type="EMBL" id="OHT07526.1"/>
    </source>
</evidence>
<dbReference type="RefSeq" id="XP_068360662.1">
    <property type="nucleotide sequence ID" value="XM_068492317.1"/>
</dbReference>
<dbReference type="VEuPathDB" id="TrichDB:TRFO_05146"/>
<evidence type="ECO:0000259" key="5">
    <source>
        <dbReference type="PROSITE" id="PS51157"/>
    </source>
</evidence>
<dbReference type="UniPathway" id="UPA00143"/>
<feature type="zinc finger region" description="UBR-type" evidence="4">
    <location>
        <begin position="97"/>
        <end position="168"/>
    </location>
</feature>
<dbReference type="PROSITE" id="PS51157">
    <property type="entry name" value="ZF_UBR"/>
    <property type="match status" value="1"/>
</dbReference>
<evidence type="ECO:0000313" key="7">
    <source>
        <dbReference type="Proteomes" id="UP000179807"/>
    </source>
</evidence>
<keyword evidence="2" id="KW-0863">Zinc-finger</keyword>
<dbReference type="GeneID" id="94827021"/>
<name>A0A1J4KCZ9_9EUKA</name>
<feature type="domain" description="UBR-type" evidence="5">
    <location>
        <begin position="97"/>
        <end position="168"/>
    </location>
</feature>
<dbReference type="CDD" id="cd19670">
    <property type="entry name" value="UBR-box_UBR1_2_3"/>
    <property type="match status" value="1"/>
</dbReference>
<keyword evidence="1" id="KW-0479">Metal-binding</keyword>
<keyword evidence="3" id="KW-0862">Zinc</keyword>
<evidence type="ECO:0000256" key="3">
    <source>
        <dbReference type="ARBA" id="ARBA00022833"/>
    </source>
</evidence>
<keyword evidence="7" id="KW-1185">Reference proteome</keyword>
<dbReference type="GO" id="GO:0016567">
    <property type="term" value="P:protein ubiquitination"/>
    <property type="evidence" value="ECO:0007669"/>
    <property type="project" value="UniProtKB-UniPathway"/>
</dbReference>
<dbReference type="OrthoDB" id="26387at2759"/>
<dbReference type="AlphaFoldDB" id="A0A1J4KCZ9"/>
<dbReference type="Proteomes" id="UP000179807">
    <property type="component" value="Unassembled WGS sequence"/>
</dbReference>
<comment type="caution">
    <text evidence="6">The sequence shown here is derived from an EMBL/GenBank/DDBJ whole genome shotgun (WGS) entry which is preliminary data.</text>
</comment>
<dbReference type="Gene3D" id="2.10.110.30">
    <property type="match status" value="1"/>
</dbReference>
<evidence type="ECO:0000256" key="4">
    <source>
        <dbReference type="PROSITE-ProRule" id="PRU00508"/>
    </source>
</evidence>
<proteinExistence type="predicted"/>
<reference evidence="6" key="1">
    <citation type="submission" date="2016-10" db="EMBL/GenBank/DDBJ databases">
        <authorList>
            <person name="Benchimol M."/>
            <person name="Almeida L.G."/>
            <person name="Vasconcelos A.T."/>
            <person name="Perreira-Neves A."/>
            <person name="Rosa I.A."/>
            <person name="Tasca T."/>
            <person name="Bogo M.R."/>
            <person name="de Souza W."/>
        </authorList>
    </citation>
    <scope>NUCLEOTIDE SEQUENCE [LARGE SCALE GENOMIC DNA]</scope>
    <source>
        <strain evidence="6">K</strain>
    </source>
</reference>
<accession>A0A1J4KCZ9</accession>
<sequence>MILSCHIIRSFFDDFWHICFLSKSHWHDIYLIEINLASIEKLTNPDFFEMDQIEATIVLMKEDIVATIRDLKQIIIGSRFKSFSKFKKYYKAQDKFCHCTVSWLTPRLCIECHDCETVKNSVMCIDCFIAGNHLNHNYSIKTLPFGSCHCGRSFLFKNNSCFCPHHQISTDQTKHEIPEENIIRSILEVLIKQLPKVGTVYNSEKVIKFILSIARISDSFLEIVADCFIHQMKVIFKIFNKSPIFRPLFNEKFIKLVNCLSVNHAFAISSILFFLHFSQYLVIDQFLCMSGEKKNKNYRHISGLLNFPEPYLLLILFKGYDWTSFSISFIDNFQDILNDIQFIHKPKYFPFFYKNIFKAIRIFLLNDVENNVQDIFDNLLEIIARTQLRIKIKYDESNLLIHKVPYYLHWTGSILKLLDNQEINLDELFELVDCLFQNSFSDNEFDEIINENQNENQNQNNEEIETKGNDNLYEANEESSEYKKYFRSILDKGVNITVFNQILHIFFILITRVTPIISLNNQLSENVIIYGSIISSRFFSLYLSAKLGSITGDDDTFCSLANKIGNKAHLSLIRSNFGFLQIASLLSDNKEQIMRLIAESLGIFTCKDCDQSTMKLCFIFIIGCLYFDRTSSLNYSKKEIKKLQAIHKLKKAPLHLKNLTRKEIDEIKDVSIRLKL</sequence>
<gene>
    <name evidence="6" type="ORF">TRFO_05146</name>
</gene>
<organism evidence="6 7">
    <name type="scientific">Tritrichomonas foetus</name>
    <dbReference type="NCBI Taxonomy" id="1144522"/>
    <lineage>
        <taxon>Eukaryota</taxon>
        <taxon>Metamonada</taxon>
        <taxon>Parabasalia</taxon>
        <taxon>Tritrichomonadida</taxon>
        <taxon>Tritrichomonadidae</taxon>
        <taxon>Tritrichomonas</taxon>
    </lineage>
</organism>
<dbReference type="SMART" id="SM00396">
    <property type="entry name" value="ZnF_UBR1"/>
    <property type="match status" value="1"/>
</dbReference>
<dbReference type="EMBL" id="MLAK01000693">
    <property type="protein sequence ID" value="OHT07526.1"/>
    <property type="molecule type" value="Genomic_DNA"/>
</dbReference>
<dbReference type="Pfam" id="PF02207">
    <property type="entry name" value="zf-UBR"/>
    <property type="match status" value="1"/>
</dbReference>
<dbReference type="InterPro" id="IPR003126">
    <property type="entry name" value="Znf_UBR"/>
</dbReference>
<protein>
    <recommendedName>
        <fullName evidence="5">UBR-type domain-containing protein</fullName>
    </recommendedName>
</protein>
<dbReference type="GO" id="GO:0008270">
    <property type="term" value="F:zinc ion binding"/>
    <property type="evidence" value="ECO:0007669"/>
    <property type="project" value="UniProtKB-KW"/>
</dbReference>
<evidence type="ECO:0000256" key="1">
    <source>
        <dbReference type="ARBA" id="ARBA00022723"/>
    </source>
</evidence>
<evidence type="ECO:0000256" key="2">
    <source>
        <dbReference type="ARBA" id="ARBA00022771"/>
    </source>
</evidence>